<evidence type="ECO:0000313" key="3">
    <source>
        <dbReference type="EMBL" id="CAG6500658.1"/>
    </source>
</evidence>
<accession>A0A8D8CWM5</accession>
<protein>
    <submittedName>
        <fullName evidence="3">(northern house mosquito) hypothetical protein</fullName>
    </submittedName>
</protein>
<name>A0A8D8CWM5_CULPI</name>
<evidence type="ECO:0000259" key="2">
    <source>
        <dbReference type="Pfam" id="PF02017"/>
    </source>
</evidence>
<keyword evidence="1" id="KW-0053">Apoptosis</keyword>
<dbReference type="InterPro" id="IPR003508">
    <property type="entry name" value="CIDE-N_dom"/>
</dbReference>
<reference evidence="3" key="1">
    <citation type="submission" date="2021-05" db="EMBL/GenBank/DDBJ databases">
        <authorList>
            <person name="Alioto T."/>
            <person name="Alioto T."/>
            <person name="Gomez Garrido J."/>
        </authorList>
    </citation>
    <scope>NUCLEOTIDE SEQUENCE</scope>
</reference>
<organism evidence="3">
    <name type="scientific">Culex pipiens</name>
    <name type="common">House mosquito</name>
    <dbReference type="NCBI Taxonomy" id="7175"/>
    <lineage>
        <taxon>Eukaryota</taxon>
        <taxon>Metazoa</taxon>
        <taxon>Ecdysozoa</taxon>
        <taxon>Arthropoda</taxon>
        <taxon>Hexapoda</taxon>
        <taxon>Insecta</taxon>
        <taxon>Pterygota</taxon>
        <taxon>Neoptera</taxon>
        <taxon>Endopterygota</taxon>
        <taxon>Diptera</taxon>
        <taxon>Nematocera</taxon>
        <taxon>Culicoidea</taxon>
        <taxon>Culicidae</taxon>
        <taxon>Culicinae</taxon>
        <taxon>Culicini</taxon>
        <taxon>Culex</taxon>
        <taxon>Culex</taxon>
    </lineage>
</organism>
<dbReference type="AlphaFoldDB" id="A0A8D8CWM5"/>
<dbReference type="Gene3D" id="3.10.20.10">
    <property type="match status" value="1"/>
</dbReference>
<feature type="domain" description="CIDE-N" evidence="2">
    <location>
        <begin position="8"/>
        <end position="79"/>
    </location>
</feature>
<dbReference type="SUPFAM" id="SSF54277">
    <property type="entry name" value="CAD &amp; PB1 domains"/>
    <property type="match status" value="1"/>
</dbReference>
<sequence>MTSKKMIIRICDVLRRKSMISVSPTIENLKIKGQEYFNIVVHRIVLEDEGIEVMENEVVEFCAHEKKIFMLLSIDQNWSPSQIEQYVEMVDSGMQECVNVEGSTINDVDIVVPYPTILKFGKLQSKN</sequence>
<proteinExistence type="predicted"/>
<evidence type="ECO:0000256" key="1">
    <source>
        <dbReference type="ARBA" id="ARBA00022703"/>
    </source>
</evidence>
<dbReference type="GO" id="GO:0006915">
    <property type="term" value="P:apoptotic process"/>
    <property type="evidence" value="ECO:0007669"/>
    <property type="project" value="UniProtKB-KW"/>
</dbReference>
<dbReference type="EMBL" id="HBUE01140835">
    <property type="protein sequence ID" value="CAG6500658.1"/>
    <property type="molecule type" value="Transcribed_RNA"/>
</dbReference>
<dbReference type="Pfam" id="PF02017">
    <property type="entry name" value="CIDE-N"/>
    <property type="match status" value="1"/>
</dbReference>